<comment type="caution">
    <text evidence="1">The sequence shown here is derived from an EMBL/GenBank/DDBJ whole genome shotgun (WGS) entry which is preliminary data.</text>
</comment>
<evidence type="ECO:0000313" key="2">
    <source>
        <dbReference type="Proteomes" id="UP000635606"/>
    </source>
</evidence>
<accession>A0A8J3ZRW2</accession>
<organism evidence="1 2">
    <name type="scientific">Virgisporangium ochraceum</name>
    <dbReference type="NCBI Taxonomy" id="65505"/>
    <lineage>
        <taxon>Bacteria</taxon>
        <taxon>Bacillati</taxon>
        <taxon>Actinomycetota</taxon>
        <taxon>Actinomycetes</taxon>
        <taxon>Micromonosporales</taxon>
        <taxon>Micromonosporaceae</taxon>
        <taxon>Virgisporangium</taxon>
    </lineage>
</organism>
<sequence length="120" mass="12762">MIETRVFDQTAITALFRGNRRAFANWQDADAGTLTLILPAVAVAEANTAIGGNSDTWRAILHPGRVIVTPLDESTAIEVGTAVGSLAVRHVIREASHTEGDIVTEAPWQYSAGSPPLLTL</sequence>
<name>A0A8J3ZRW2_9ACTN</name>
<gene>
    <name evidence="1" type="ORF">Voc01_012830</name>
</gene>
<dbReference type="AlphaFoldDB" id="A0A8J3ZRW2"/>
<keyword evidence="2" id="KW-1185">Reference proteome</keyword>
<protein>
    <submittedName>
        <fullName evidence="1">Uncharacterized protein</fullName>
    </submittedName>
</protein>
<proteinExistence type="predicted"/>
<evidence type="ECO:0000313" key="1">
    <source>
        <dbReference type="EMBL" id="GIJ66366.1"/>
    </source>
</evidence>
<dbReference type="RefSeq" id="WP_203926331.1">
    <property type="nucleotide sequence ID" value="NZ_BOPH01000017.1"/>
</dbReference>
<reference evidence="1" key="1">
    <citation type="submission" date="2021-01" db="EMBL/GenBank/DDBJ databases">
        <title>Whole genome shotgun sequence of Virgisporangium ochraceum NBRC 16418.</title>
        <authorList>
            <person name="Komaki H."/>
            <person name="Tamura T."/>
        </authorList>
    </citation>
    <scope>NUCLEOTIDE SEQUENCE</scope>
    <source>
        <strain evidence="1">NBRC 16418</strain>
    </source>
</reference>
<dbReference type="Proteomes" id="UP000635606">
    <property type="component" value="Unassembled WGS sequence"/>
</dbReference>
<dbReference type="EMBL" id="BOPH01000017">
    <property type="protein sequence ID" value="GIJ66366.1"/>
    <property type="molecule type" value="Genomic_DNA"/>
</dbReference>